<evidence type="ECO:0000256" key="8">
    <source>
        <dbReference type="ARBA" id="ARBA00023065"/>
    </source>
</evidence>
<keyword evidence="10 13" id="KW-0066">ATP synthesis</keyword>
<protein>
    <recommendedName>
        <fullName evidence="13">ATP synthase subunit b</fullName>
    </recommendedName>
    <alternativeName>
        <fullName evidence="13">ATP synthase F(0) sector subunit b</fullName>
    </alternativeName>
    <alternativeName>
        <fullName evidence="13">ATPase subunit I</fullName>
    </alternativeName>
    <alternativeName>
        <fullName evidence="13">F-type ATPase subunit b</fullName>
        <shortName evidence="13">F-ATPase subunit b</shortName>
    </alternativeName>
</protein>
<dbReference type="InterPro" id="IPR028987">
    <property type="entry name" value="ATP_synth_B-like_membr_sf"/>
</dbReference>
<accession>A0A345DPD4</accession>
<evidence type="ECO:0000256" key="11">
    <source>
        <dbReference type="ARBA" id="ARBA00025198"/>
    </source>
</evidence>
<dbReference type="AlphaFoldDB" id="A0A345DPD4"/>
<dbReference type="PANTHER" id="PTHR33445:SF1">
    <property type="entry name" value="ATP SYNTHASE SUBUNIT B"/>
    <property type="match status" value="1"/>
</dbReference>
<keyword evidence="4 13" id="KW-0138">CF(0)</keyword>
<dbReference type="Pfam" id="PF00430">
    <property type="entry name" value="ATP-synt_B"/>
    <property type="match status" value="1"/>
</dbReference>
<dbReference type="CDD" id="cd06503">
    <property type="entry name" value="ATP-synt_Fo_b"/>
    <property type="match status" value="1"/>
</dbReference>
<dbReference type="GO" id="GO:0046961">
    <property type="term" value="F:proton-transporting ATPase activity, rotational mechanism"/>
    <property type="evidence" value="ECO:0007669"/>
    <property type="project" value="TreeGrafter"/>
</dbReference>
<dbReference type="NCBIfam" id="TIGR01144">
    <property type="entry name" value="ATP_synt_b"/>
    <property type="match status" value="1"/>
</dbReference>
<keyword evidence="8 13" id="KW-0406">Ion transport</keyword>
<keyword evidence="6 13" id="KW-0375">Hydrogen ion transport</keyword>
<comment type="subcellular location">
    <subcellularLocation>
        <location evidence="13">Cell membrane</location>
        <topology evidence="13">Single-pass membrane protein</topology>
    </subcellularLocation>
    <subcellularLocation>
        <location evidence="12">Endomembrane system</location>
        <topology evidence="12">Single-pass membrane protein</topology>
    </subcellularLocation>
</comment>
<dbReference type="SUPFAM" id="SSF81573">
    <property type="entry name" value="F1F0 ATP synthase subunit B, membrane domain"/>
    <property type="match status" value="1"/>
</dbReference>
<evidence type="ECO:0000256" key="12">
    <source>
        <dbReference type="ARBA" id="ARBA00037847"/>
    </source>
</evidence>
<evidence type="ECO:0000256" key="9">
    <source>
        <dbReference type="ARBA" id="ARBA00023136"/>
    </source>
</evidence>
<evidence type="ECO:0000313" key="15">
    <source>
        <dbReference type="EMBL" id="AXF96072.1"/>
    </source>
</evidence>
<evidence type="ECO:0000256" key="13">
    <source>
        <dbReference type="HAMAP-Rule" id="MF_01398"/>
    </source>
</evidence>
<comment type="function">
    <text evidence="11 13">F(1)F(0) ATP synthase produces ATP from ADP in the presence of a proton or sodium gradient. F-type ATPases consist of two structural domains, F(1) containing the extramembraneous catalytic core and F(0) containing the membrane proton channel, linked together by a central stalk and a peripheral stalk. During catalysis, ATP synthesis in the catalytic domain of F(1) is coupled via a rotary mechanism of the central stalk subunits to proton translocation.</text>
</comment>
<dbReference type="GO" id="GO:0045259">
    <property type="term" value="C:proton-transporting ATP synthase complex"/>
    <property type="evidence" value="ECO:0007669"/>
    <property type="project" value="UniProtKB-KW"/>
</dbReference>
<dbReference type="HAMAP" id="MF_01398">
    <property type="entry name" value="ATP_synth_b_bprime"/>
    <property type="match status" value="1"/>
</dbReference>
<keyword evidence="16" id="KW-1185">Reference proteome</keyword>
<name>A0A345DPD4_9MOLU</name>
<proteinExistence type="inferred from homology"/>
<dbReference type="GO" id="GO:0012505">
    <property type="term" value="C:endomembrane system"/>
    <property type="evidence" value="ECO:0007669"/>
    <property type="project" value="UniProtKB-SubCell"/>
</dbReference>
<keyword evidence="5 13" id="KW-0812">Transmembrane</keyword>
<dbReference type="Proteomes" id="UP000253689">
    <property type="component" value="Chromosome"/>
</dbReference>
<evidence type="ECO:0000256" key="3">
    <source>
        <dbReference type="ARBA" id="ARBA00022475"/>
    </source>
</evidence>
<evidence type="ECO:0000256" key="5">
    <source>
        <dbReference type="ARBA" id="ARBA00022692"/>
    </source>
</evidence>
<evidence type="ECO:0000256" key="1">
    <source>
        <dbReference type="ARBA" id="ARBA00005513"/>
    </source>
</evidence>
<dbReference type="GO" id="GO:0046933">
    <property type="term" value="F:proton-transporting ATP synthase activity, rotational mechanism"/>
    <property type="evidence" value="ECO:0007669"/>
    <property type="project" value="UniProtKB-UniRule"/>
</dbReference>
<keyword evidence="3 13" id="KW-1003">Cell membrane</keyword>
<evidence type="ECO:0000256" key="10">
    <source>
        <dbReference type="ARBA" id="ARBA00023310"/>
    </source>
</evidence>
<comment type="similarity">
    <text evidence="1 13 14">Belongs to the ATPase B chain family.</text>
</comment>
<evidence type="ECO:0000313" key="16">
    <source>
        <dbReference type="Proteomes" id="UP000253689"/>
    </source>
</evidence>
<evidence type="ECO:0000256" key="6">
    <source>
        <dbReference type="ARBA" id="ARBA00022781"/>
    </source>
</evidence>
<dbReference type="KEGG" id="sphh:SDAV_001094"/>
<keyword evidence="2 13" id="KW-0813">Transport</keyword>
<keyword evidence="7 13" id="KW-1133">Transmembrane helix</keyword>
<evidence type="ECO:0000256" key="7">
    <source>
        <dbReference type="ARBA" id="ARBA00022989"/>
    </source>
</evidence>
<dbReference type="GO" id="GO:0005886">
    <property type="term" value="C:plasma membrane"/>
    <property type="evidence" value="ECO:0007669"/>
    <property type="project" value="UniProtKB-SubCell"/>
</dbReference>
<comment type="subunit">
    <text evidence="13">F-type ATPases have 2 components, F(1) - the catalytic core - and F(0) - the membrane proton channel. F(1) has five subunits: alpha(3), beta(3), gamma(1), delta(1), epsilon(1). F(0) has three main subunits: a(1), b(2) and c(10-14). The alpha and beta chains form an alternating ring which encloses part of the gamma chain. F(1) is attached to F(0) by a central stalk formed by the gamma and epsilon chains, while a peripheral stalk is formed by the delta and b chains.</text>
</comment>
<organism evidence="15 16">
    <name type="scientific">Spiroplasma phoeniceum P40</name>
    <dbReference type="NCBI Taxonomy" id="1276259"/>
    <lineage>
        <taxon>Bacteria</taxon>
        <taxon>Bacillati</taxon>
        <taxon>Mycoplasmatota</taxon>
        <taxon>Mollicutes</taxon>
        <taxon>Entomoplasmatales</taxon>
        <taxon>Spiroplasmataceae</taxon>
        <taxon>Spiroplasma</taxon>
    </lineage>
</organism>
<gene>
    <name evidence="13" type="primary">atpF</name>
    <name evidence="15" type="ORF">SDAV_001094</name>
</gene>
<dbReference type="InterPro" id="IPR005864">
    <property type="entry name" value="ATP_synth_F0_bsu_bac"/>
</dbReference>
<evidence type="ECO:0000256" key="2">
    <source>
        <dbReference type="ARBA" id="ARBA00022448"/>
    </source>
</evidence>
<evidence type="ECO:0000256" key="14">
    <source>
        <dbReference type="RuleBase" id="RU003848"/>
    </source>
</evidence>
<dbReference type="PANTHER" id="PTHR33445">
    <property type="entry name" value="ATP SYNTHASE SUBUNIT B', CHLOROPLASTIC"/>
    <property type="match status" value="1"/>
</dbReference>
<comment type="function">
    <text evidence="13">Component of the F(0) channel, it forms part of the peripheral stalk, linking F(1) to F(0).</text>
</comment>
<evidence type="ECO:0000256" key="4">
    <source>
        <dbReference type="ARBA" id="ARBA00022547"/>
    </source>
</evidence>
<dbReference type="InterPro" id="IPR050059">
    <property type="entry name" value="ATP_synthase_B_chain"/>
</dbReference>
<dbReference type="InterPro" id="IPR002146">
    <property type="entry name" value="ATP_synth_b/b'su_bac/chlpt"/>
</dbReference>
<reference evidence="16" key="1">
    <citation type="submission" date="2018-07" db="EMBL/GenBank/DDBJ databases">
        <title>Complete Genome Sequence of Spiroplasma phoeniceum.</title>
        <authorList>
            <person name="Davis R.E."/>
            <person name="Shao J.Y."/>
            <person name="Zhao Y."/>
            <person name="Silver A."/>
            <person name="Stump z."/>
            <person name="Gasparich G."/>
        </authorList>
    </citation>
    <scope>NUCLEOTIDE SEQUENCE [LARGE SCALE GENOMIC DNA]</scope>
    <source>
        <strain evidence="16">P40</strain>
    </source>
</reference>
<feature type="transmembrane region" description="Helical" evidence="13">
    <location>
        <begin position="25"/>
        <end position="47"/>
    </location>
</feature>
<sequence>MSMTMWLMSKPIEPAEIINQLFPNLWVFIAHVIATIILLILLSKWVYNPFRKAMRARRNKIRELIQDAAEKQAKATIDQKEASKLLTTAKVEANSIIVAARTEAEAKRHQVLETAKAEVMQLNEQAHKEIQKEKEQYYDDIRKSIINVAFNAAEQLLSKEINKEKNEKLVEDFIKELE</sequence>
<keyword evidence="9 13" id="KW-0472">Membrane</keyword>
<dbReference type="EMBL" id="CP031088">
    <property type="protein sequence ID" value="AXF96072.1"/>
    <property type="molecule type" value="Genomic_DNA"/>
</dbReference>